<gene>
    <name evidence="1" type="ORF">JTE90_019086</name>
</gene>
<evidence type="ECO:0000313" key="2">
    <source>
        <dbReference type="Proteomes" id="UP000827092"/>
    </source>
</evidence>
<evidence type="ECO:0000313" key="1">
    <source>
        <dbReference type="EMBL" id="KAG8175091.1"/>
    </source>
</evidence>
<dbReference type="EMBL" id="JAFNEN010001077">
    <property type="protein sequence ID" value="KAG8175091.1"/>
    <property type="molecule type" value="Genomic_DNA"/>
</dbReference>
<sequence>MAKRNLMFLNSKSSIEVGLQLKSPEKEAKCVRNVTLYFQNMNQNQDAALVNITMACKSGKPGKWVLELH</sequence>
<comment type="caution">
    <text evidence="1">The sequence shown here is derived from an EMBL/GenBank/DDBJ whole genome shotgun (WGS) entry which is preliminary data.</text>
</comment>
<accession>A0AAV6TTT9</accession>
<proteinExistence type="predicted"/>
<name>A0AAV6TTT9_9ARAC</name>
<dbReference type="Proteomes" id="UP000827092">
    <property type="component" value="Unassembled WGS sequence"/>
</dbReference>
<protein>
    <submittedName>
        <fullName evidence="1">Uncharacterized protein</fullName>
    </submittedName>
</protein>
<organism evidence="1 2">
    <name type="scientific">Oedothorax gibbosus</name>
    <dbReference type="NCBI Taxonomy" id="931172"/>
    <lineage>
        <taxon>Eukaryota</taxon>
        <taxon>Metazoa</taxon>
        <taxon>Ecdysozoa</taxon>
        <taxon>Arthropoda</taxon>
        <taxon>Chelicerata</taxon>
        <taxon>Arachnida</taxon>
        <taxon>Araneae</taxon>
        <taxon>Araneomorphae</taxon>
        <taxon>Entelegynae</taxon>
        <taxon>Araneoidea</taxon>
        <taxon>Linyphiidae</taxon>
        <taxon>Erigoninae</taxon>
        <taxon>Oedothorax</taxon>
    </lineage>
</organism>
<dbReference type="AlphaFoldDB" id="A0AAV6TTT9"/>
<keyword evidence="2" id="KW-1185">Reference proteome</keyword>
<reference evidence="1 2" key="1">
    <citation type="journal article" date="2022" name="Nat. Ecol. Evol.">
        <title>A masculinizing supergene underlies an exaggerated male reproductive morph in a spider.</title>
        <authorList>
            <person name="Hendrickx F."/>
            <person name="De Corte Z."/>
            <person name="Sonet G."/>
            <person name="Van Belleghem S.M."/>
            <person name="Kostlbacher S."/>
            <person name="Vangestel C."/>
        </authorList>
    </citation>
    <scope>NUCLEOTIDE SEQUENCE [LARGE SCALE GENOMIC DNA]</scope>
    <source>
        <strain evidence="1">W744_W776</strain>
    </source>
</reference>